<keyword evidence="1" id="KW-1133">Transmembrane helix</keyword>
<sequence length="1230" mass="136401">MIHKVRKPEKDDLLISQEEVKDQKARTWKPISLRLPFLTLVLLATCALIVILQWLLYTSQTAGGVIFAPSINDLPLSKTFGYLYAPTIIAVVYGLLWSWIDLDIKRMEPYYQLCSTGGALAEDSLLLQYPFDFVALVPFQAARRKHWSVFTGGLANIVVLWILTPLQAGIFATEDRVVTTTIPFLTSTAYQPASNQTEPSALYAQHAYNIVWLNEALPPYSTVDFVLGAFAPATSYAVDNEETWNGATKLYSVDVVCEPTINWISNPGSSDPLTKYNSSSGCSFGLPVKTGATTDNNTGKNFAAMYVGYWNQNGEADWSLDYSCPKQANHTFLVRSTLFSEAGTMDQSLETTTTPNSGVLKTTSLYCEPRYFEQEVNASVIAANGSVISITPVGQKSDLAPQMFDTTFFENAMSSGEDYRGPGMSSNIGRGDIPENTWPDQKTHFVNGNLDMSYLPRMVPFSFAALKRSSLEDYLNPEVLAESYQAAYRLLFVAHMAHVLKSDFGPTATQHDGQRSYRTQALVLVPGFTYAVVVLLGFAMLLNLSVIYFSLTRTSELRSDPTSIASHLSTVADEPEVLALLSNLDHGSAEELRRILVGTKFSMSADVNVELQSVPTTSSNHRLNAEQRTHSRGVRSPELRWYSGVLFLTMQLACISVFAYLFHRAKINNGLALSSNSRFVRQLLQNYIPTAISTTLEPVWTLLTRQLCVLQAFEELRKGKSVTRKSLTLAYTNLPPQLVIIKALRTGHFMLSLLATMAVLGNVLSVALSSLFFEGAANTDARVPLPPLVSLPFQSLNGTDVPFNSNIEVNWQGGTTKDEFYIAMSNAVASSKLPPWTGPDLFYFPVRLPESSQAGINYTVTTGYFGASLECRELVQWKTKDIKDEQGDILPSILEFNVTRPDDSIEGCSVEFSRGPSAHVSGSSSLEISTVAGSTDFCKQSVVGGWWRGNASNQTIEVTSKLMMLCSPKLVTGSAEVTVDSSGRVLRPTKLDNSDGSAPEHFTTTPSDLILQAHQFIVDKTGDWVYGSKWHNDSFSSDWNNYLMAETFVGDRFLNPDQPAPSFNEAATVFGAIYNKLFAILLGNNVHRLFTTLDSRIEPVVGIQHNLETRIFLSLPAFIMAQIILCLYALTTILLYIRRPWRILPRLPTSIGSIIAFFANSHAVREFENTSQMDMIEQQRWLDHLDHKWAYGSFIGPDGRVHIGIEREPFVTLLENEYVPRMKTRDGNAN</sequence>
<feature type="transmembrane region" description="Helical" evidence="1">
    <location>
        <begin position="521"/>
        <end position="551"/>
    </location>
</feature>
<dbReference type="InterPro" id="IPR021840">
    <property type="entry name" value="DUF3433"/>
</dbReference>
<comment type="caution">
    <text evidence="2">The sequence shown here is derived from an EMBL/GenBank/DDBJ whole genome shotgun (WGS) entry which is preliminary data.</text>
</comment>
<reference evidence="2" key="1">
    <citation type="journal article" date="2021" name="J Fungi (Basel)">
        <title>Virulence traits and population genomics of the black yeast Aureobasidium melanogenum.</title>
        <authorList>
            <person name="Cernosa A."/>
            <person name="Sun X."/>
            <person name="Gostincar C."/>
            <person name="Fang C."/>
            <person name="Gunde-Cimerman N."/>
            <person name="Song Z."/>
        </authorList>
    </citation>
    <scope>NUCLEOTIDE SEQUENCE</scope>
    <source>
        <strain evidence="2">EXF-9298</strain>
    </source>
</reference>
<keyword evidence="1" id="KW-0812">Transmembrane</keyword>
<evidence type="ECO:0000256" key="1">
    <source>
        <dbReference type="SAM" id="Phobius"/>
    </source>
</evidence>
<evidence type="ECO:0000313" key="2">
    <source>
        <dbReference type="EMBL" id="KAG9990020.1"/>
    </source>
</evidence>
<accession>A0A9P8K1K4</accession>
<organism evidence="2 3">
    <name type="scientific">Aureobasidium melanogenum</name>
    <name type="common">Aureobasidium pullulans var. melanogenum</name>
    <dbReference type="NCBI Taxonomy" id="46634"/>
    <lineage>
        <taxon>Eukaryota</taxon>
        <taxon>Fungi</taxon>
        <taxon>Dikarya</taxon>
        <taxon>Ascomycota</taxon>
        <taxon>Pezizomycotina</taxon>
        <taxon>Dothideomycetes</taxon>
        <taxon>Dothideomycetidae</taxon>
        <taxon>Dothideales</taxon>
        <taxon>Saccotheciaceae</taxon>
        <taxon>Aureobasidium</taxon>
    </lineage>
</organism>
<feature type="transmembrane region" description="Helical" evidence="1">
    <location>
        <begin position="82"/>
        <end position="100"/>
    </location>
</feature>
<protein>
    <submittedName>
        <fullName evidence="2">Uncharacterized protein</fullName>
    </submittedName>
</protein>
<dbReference type="PANTHER" id="PTHR37544:SF3">
    <property type="entry name" value="SPRAY"/>
    <property type="match status" value="1"/>
</dbReference>
<dbReference type="AlphaFoldDB" id="A0A9P8K1K4"/>
<dbReference type="EMBL" id="JAHFXS010000052">
    <property type="protein sequence ID" value="KAG9990020.1"/>
    <property type="molecule type" value="Genomic_DNA"/>
</dbReference>
<feature type="transmembrane region" description="Helical" evidence="1">
    <location>
        <begin position="1111"/>
        <end position="1137"/>
    </location>
</feature>
<dbReference type="PANTHER" id="PTHR37544">
    <property type="entry name" value="SPRAY-RELATED"/>
    <property type="match status" value="1"/>
</dbReference>
<keyword evidence="1" id="KW-0472">Membrane</keyword>
<reference evidence="2" key="2">
    <citation type="submission" date="2021-08" db="EMBL/GenBank/DDBJ databases">
        <authorList>
            <person name="Gostincar C."/>
            <person name="Sun X."/>
            <person name="Song Z."/>
            <person name="Gunde-Cimerman N."/>
        </authorList>
    </citation>
    <scope>NUCLEOTIDE SEQUENCE</scope>
    <source>
        <strain evidence="2">EXF-9298</strain>
    </source>
</reference>
<feature type="non-terminal residue" evidence="2">
    <location>
        <position position="1230"/>
    </location>
</feature>
<dbReference type="Proteomes" id="UP000729357">
    <property type="component" value="Unassembled WGS sequence"/>
</dbReference>
<feature type="transmembrane region" description="Helical" evidence="1">
    <location>
        <begin position="35"/>
        <end position="57"/>
    </location>
</feature>
<keyword evidence="3" id="KW-1185">Reference proteome</keyword>
<proteinExistence type="predicted"/>
<name>A0A9P8K1K4_AURME</name>
<evidence type="ECO:0000313" key="3">
    <source>
        <dbReference type="Proteomes" id="UP000729357"/>
    </source>
</evidence>
<gene>
    <name evidence="2" type="ORF">KCU98_g1458</name>
</gene>
<feature type="transmembrane region" description="Helical" evidence="1">
    <location>
        <begin position="641"/>
        <end position="662"/>
    </location>
</feature>
<dbReference type="Pfam" id="PF11915">
    <property type="entry name" value="DUF3433"/>
    <property type="match status" value="2"/>
</dbReference>